<reference evidence="2" key="1">
    <citation type="submission" date="2022-07" db="EMBL/GenBank/DDBJ databases">
        <title>Chromosome-level genome of Muraenolepis orangiensis.</title>
        <authorList>
            <person name="Kim J."/>
        </authorList>
    </citation>
    <scope>NUCLEOTIDE SEQUENCE</scope>
    <source>
        <strain evidence="2">KU_S4_2022</strain>
        <tissue evidence="2">Muscle</tissue>
    </source>
</reference>
<proteinExistence type="predicted"/>
<keyword evidence="1" id="KW-0472">Membrane</keyword>
<feature type="transmembrane region" description="Helical" evidence="1">
    <location>
        <begin position="85"/>
        <end position="104"/>
    </location>
</feature>
<evidence type="ECO:0000313" key="2">
    <source>
        <dbReference type="EMBL" id="KAJ3585479.1"/>
    </source>
</evidence>
<evidence type="ECO:0000256" key="1">
    <source>
        <dbReference type="SAM" id="Phobius"/>
    </source>
</evidence>
<dbReference type="OrthoDB" id="8958625at2759"/>
<sequence length="224" mass="24270">MADQEEAAGAPAAAPAAGHIAPMEPGHGPLISVSFQRNSARNQKYLEAQPKTLGITQIGLSIYQIPWPCLIAYHHARSVAALVRIPFIVSCIVVMIAGCLAIAAKTLHIPTLKACLVLQVFAIIASVFNIIVVWINFEDFESNCWYHNSYYHNKTNDQIMLCGNLKNAYSHYSVGVMLVQLTLLAVSVTLAAYSCKVINCCSPSSRMPVITVHAPSQAPPPTLE</sequence>
<dbReference type="Proteomes" id="UP001148018">
    <property type="component" value="Unassembled WGS sequence"/>
</dbReference>
<evidence type="ECO:0000313" key="3">
    <source>
        <dbReference type="Proteomes" id="UP001148018"/>
    </source>
</evidence>
<dbReference type="EMBL" id="JANIIK010000118">
    <property type="protein sequence ID" value="KAJ3585479.1"/>
    <property type="molecule type" value="Genomic_DNA"/>
</dbReference>
<keyword evidence="3" id="KW-1185">Reference proteome</keyword>
<accession>A0A9Q0DBP7</accession>
<feature type="transmembrane region" description="Helical" evidence="1">
    <location>
        <begin position="116"/>
        <end position="137"/>
    </location>
</feature>
<comment type="caution">
    <text evidence="2">The sequence shown here is derived from an EMBL/GenBank/DDBJ whole genome shotgun (WGS) entry which is preliminary data.</text>
</comment>
<feature type="transmembrane region" description="Helical" evidence="1">
    <location>
        <begin position="169"/>
        <end position="193"/>
    </location>
</feature>
<keyword evidence="1" id="KW-0812">Transmembrane</keyword>
<name>A0A9Q0DBP7_9TELE</name>
<organism evidence="2 3">
    <name type="scientific">Muraenolepis orangiensis</name>
    <name type="common">Patagonian moray cod</name>
    <dbReference type="NCBI Taxonomy" id="630683"/>
    <lineage>
        <taxon>Eukaryota</taxon>
        <taxon>Metazoa</taxon>
        <taxon>Chordata</taxon>
        <taxon>Craniata</taxon>
        <taxon>Vertebrata</taxon>
        <taxon>Euteleostomi</taxon>
        <taxon>Actinopterygii</taxon>
        <taxon>Neopterygii</taxon>
        <taxon>Teleostei</taxon>
        <taxon>Neoteleostei</taxon>
        <taxon>Acanthomorphata</taxon>
        <taxon>Zeiogadaria</taxon>
        <taxon>Gadariae</taxon>
        <taxon>Gadiformes</taxon>
        <taxon>Muraenolepidoidei</taxon>
        <taxon>Muraenolepididae</taxon>
        <taxon>Muraenolepis</taxon>
    </lineage>
</organism>
<gene>
    <name evidence="2" type="ORF">NHX12_014198</name>
</gene>
<dbReference type="AlphaFoldDB" id="A0A9Q0DBP7"/>
<protein>
    <submittedName>
        <fullName evidence="2">Uncharacterized protein</fullName>
    </submittedName>
</protein>
<keyword evidence="1" id="KW-1133">Transmembrane helix</keyword>